<sequence>MGLFFLWIALSFAALGNTWAYVDDEYDVLLFQALCGAYMALALFEIIGVVMIFHGFLAAAPLLFYVLAIVLFAYTYTNFLGYTPCTPPGITRHNEKKNRLLSLESNQKPTFHIRERSAVCVL</sequence>
<gene>
    <name evidence="2" type="ORF">PN36_32725</name>
</gene>
<reference evidence="2 3" key="1">
    <citation type="journal article" date="2016" name="Front. Microbiol.">
        <title>Single-Cell (Meta-)Genomics of a Dimorphic Candidatus Thiomargarita nelsonii Reveals Genomic Plasticity.</title>
        <authorList>
            <person name="Flood B.E."/>
            <person name="Fliss P."/>
            <person name="Jones D.S."/>
            <person name="Dick G.J."/>
            <person name="Jain S."/>
            <person name="Kaster A.K."/>
            <person name="Winkel M."/>
            <person name="Mussmann M."/>
            <person name="Bailey J."/>
        </authorList>
    </citation>
    <scope>NUCLEOTIDE SEQUENCE [LARGE SCALE GENOMIC DNA]</scope>
    <source>
        <strain evidence="2">Hydrate Ridge</strain>
    </source>
</reference>
<protein>
    <submittedName>
        <fullName evidence="2">Uncharacterized protein</fullName>
    </submittedName>
</protein>
<dbReference type="EMBL" id="JSZA02000299">
    <property type="protein sequence ID" value="TGN99862.1"/>
    <property type="molecule type" value="Genomic_DNA"/>
</dbReference>
<dbReference type="Proteomes" id="UP000030428">
    <property type="component" value="Unassembled WGS sequence"/>
</dbReference>
<evidence type="ECO:0000313" key="2">
    <source>
        <dbReference type="EMBL" id="TGN99862.1"/>
    </source>
</evidence>
<keyword evidence="1" id="KW-0472">Membrane</keyword>
<comment type="caution">
    <text evidence="2">The sequence shown here is derived from an EMBL/GenBank/DDBJ whole genome shotgun (WGS) entry which is preliminary data.</text>
</comment>
<evidence type="ECO:0000313" key="3">
    <source>
        <dbReference type="Proteomes" id="UP000030428"/>
    </source>
</evidence>
<proteinExistence type="predicted"/>
<feature type="transmembrane region" description="Helical" evidence="1">
    <location>
        <begin position="62"/>
        <end position="82"/>
    </location>
</feature>
<feature type="transmembrane region" description="Helical" evidence="1">
    <location>
        <begin position="30"/>
        <end position="53"/>
    </location>
</feature>
<keyword evidence="1" id="KW-0812">Transmembrane</keyword>
<keyword evidence="1" id="KW-1133">Transmembrane helix</keyword>
<name>A0A4E0QVG6_9GAMM</name>
<keyword evidence="3" id="KW-1185">Reference proteome</keyword>
<accession>A0A4E0QVG6</accession>
<dbReference type="AlphaFoldDB" id="A0A4E0QVG6"/>
<evidence type="ECO:0000256" key="1">
    <source>
        <dbReference type="SAM" id="Phobius"/>
    </source>
</evidence>
<organism evidence="2 3">
    <name type="scientific">Candidatus Thiomargarita nelsonii</name>
    <dbReference type="NCBI Taxonomy" id="1003181"/>
    <lineage>
        <taxon>Bacteria</taxon>
        <taxon>Pseudomonadati</taxon>
        <taxon>Pseudomonadota</taxon>
        <taxon>Gammaproteobacteria</taxon>
        <taxon>Thiotrichales</taxon>
        <taxon>Thiotrichaceae</taxon>
        <taxon>Thiomargarita</taxon>
    </lineage>
</organism>